<proteinExistence type="predicted"/>
<dbReference type="InterPro" id="IPR001898">
    <property type="entry name" value="SLC13A/DASS"/>
</dbReference>
<dbReference type="OrthoDB" id="9766267at2"/>
<keyword evidence="5 7" id="KW-0472">Membrane</keyword>
<feature type="transmembrane region" description="Helical" evidence="7">
    <location>
        <begin position="363"/>
        <end position="380"/>
    </location>
</feature>
<feature type="transmembrane region" description="Helical" evidence="7">
    <location>
        <begin position="205"/>
        <end position="224"/>
    </location>
</feature>
<dbReference type="InterPro" id="IPR031312">
    <property type="entry name" value="Na/sul_symport_CS"/>
</dbReference>
<dbReference type="RefSeq" id="WP_084720545.1">
    <property type="nucleotide sequence ID" value="NZ_BJYZ01000007.1"/>
</dbReference>
<feature type="transmembrane region" description="Helical" evidence="7">
    <location>
        <begin position="392"/>
        <end position="414"/>
    </location>
</feature>
<name>A0A512DMT7_9PROT</name>
<sequence>MATSEGKAATTAGPGDTAPGAADGQIGKAPIGRPFMGIAAGFLLFVVMLMLPAPAGMSDEAWTVAAVAVLMAAWWVTEALPLAATAVVPLVLFPLLGVATTREAASPYADPLIFLFLGGFVLGLGLQRWNLHRRIALTIISWVGTEPARLVGGFMLATAFLSMWVSNTATAVMMLPVALSVIALVERDRNQDGQGAGRRNFAVSLLLAVAYGASIGGLATLIGTPPNALLAAYMSRTYQVEIGFAQWMVVGVPLVVVMLALTWLLLTKIVFPTPAGAIKGAMSAVSGEIANLGPMTRPEKLVGTVFVVTAATWILRPLLSDFVPGIDDTVVAMAAAVVLFLIPSGSDRGGFLMDWDTARKLPWGVLLLFGGGLSLASAISDSGLAEWLGEMLSLLSTWPVILVMLVATLAVIFLTELTSNTATAAAFLPLVGSVAVGIGMDPFMLTVPVALAASCAFMLPVATPPNAIVYGSGNLTVADMAKAGLYLNLISTVLITGLTYLAVGTLFRVG</sequence>
<feature type="transmembrane region" description="Helical" evidence="7">
    <location>
        <begin position="82"/>
        <end position="100"/>
    </location>
</feature>
<dbReference type="Proteomes" id="UP000321523">
    <property type="component" value="Unassembled WGS sequence"/>
</dbReference>
<dbReference type="Pfam" id="PF00939">
    <property type="entry name" value="Na_sulph_symp"/>
    <property type="match status" value="1"/>
</dbReference>
<dbReference type="PANTHER" id="PTHR10283:SF82">
    <property type="entry name" value="SOLUTE CARRIER FAMILY 13 MEMBER 2"/>
    <property type="match status" value="1"/>
</dbReference>
<feature type="region of interest" description="Disordered" evidence="6">
    <location>
        <begin position="1"/>
        <end position="23"/>
    </location>
</feature>
<evidence type="ECO:0000313" key="9">
    <source>
        <dbReference type="Proteomes" id="UP000321523"/>
    </source>
</evidence>
<dbReference type="GO" id="GO:0015141">
    <property type="term" value="F:succinate transmembrane transporter activity"/>
    <property type="evidence" value="ECO:0007669"/>
    <property type="project" value="UniProtKB-ARBA"/>
</dbReference>
<evidence type="ECO:0000256" key="1">
    <source>
        <dbReference type="ARBA" id="ARBA00004141"/>
    </source>
</evidence>
<dbReference type="NCBIfam" id="TIGR00785">
    <property type="entry name" value="dass"/>
    <property type="match status" value="1"/>
</dbReference>
<comment type="subcellular location">
    <subcellularLocation>
        <location evidence="1">Membrane</location>
        <topology evidence="1">Multi-pass membrane protein</topology>
    </subcellularLocation>
</comment>
<gene>
    <name evidence="8" type="ORF">SAE02_19340</name>
</gene>
<feature type="transmembrane region" description="Helical" evidence="7">
    <location>
        <begin position="301"/>
        <end position="319"/>
    </location>
</feature>
<feature type="transmembrane region" description="Helical" evidence="7">
    <location>
        <begin position="151"/>
        <end position="184"/>
    </location>
</feature>
<dbReference type="GO" id="GO:0005886">
    <property type="term" value="C:plasma membrane"/>
    <property type="evidence" value="ECO:0007669"/>
    <property type="project" value="TreeGrafter"/>
</dbReference>
<feature type="transmembrane region" description="Helical" evidence="7">
    <location>
        <begin position="112"/>
        <end position="131"/>
    </location>
</feature>
<dbReference type="EMBL" id="BJYZ01000007">
    <property type="protein sequence ID" value="GEO37786.1"/>
    <property type="molecule type" value="Genomic_DNA"/>
</dbReference>
<feature type="transmembrane region" description="Helical" evidence="7">
    <location>
        <begin position="35"/>
        <end position="53"/>
    </location>
</feature>
<feature type="transmembrane region" description="Helical" evidence="7">
    <location>
        <begin position="325"/>
        <end position="342"/>
    </location>
</feature>
<feature type="transmembrane region" description="Helical" evidence="7">
    <location>
        <begin position="485"/>
        <end position="507"/>
    </location>
</feature>
<evidence type="ECO:0000313" key="8">
    <source>
        <dbReference type="EMBL" id="GEO37786.1"/>
    </source>
</evidence>
<keyword evidence="4 7" id="KW-1133">Transmembrane helix</keyword>
<accession>A0A512DMT7</accession>
<keyword evidence="9" id="KW-1185">Reference proteome</keyword>
<reference evidence="8 9" key="1">
    <citation type="submission" date="2019-07" db="EMBL/GenBank/DDBJ databases">
        <title>Whole genome shotgun sequence of Skermanella aerolata NBRC 106429.</title>
        <authorList>
            <person name="Hosoyama A."/>
            <person name="Uohara A."/>
            <person name="Ohji S."/>
            <person name="Ichikawa N."/>
        </authorList>
    </citation>
    <scope>NUCLEOTIDE SEQUENCE [LARGE SCALE GENOMIC DNA]</scope>
    <source>
        <strain evidence="8 9">NBRC 106429</strain>
    </source>
</reference>
<feature type="transmembrane region" description="Helical" evidence="7">
    <location>
        <begin position="244"/>
        <end position="266"/>
    </location>
</feature>
<evidence type="ECO:0000256" key="4">
    <source>
        <dbReference type="ARBA" id="ARBA00022989"/>
    </source>
</evidence>
<dbReference type="PROSITE" id="PS01271">
    <property type="entry name" value="NA_SULFATE"/>
    <property type="match status" value="1"/>
</dbReference>
<protein>
    <submittedName>
        <fullName evidence="8">Di-and tricarboxylate transporter</fullName>
    </submittedName>
</protein>
<comment type="caution">
    <text evidence="8">The sequence shown here is derived from an EMBL/GenBank/DDBJ whole genome shotgun (WGS) entry which is preliminary data.</text>
</comment>
<evidence type="ECO:0000256" key="6">
    <source>
        <dbReference type="SAM" id="MobiDB-lite"/>
    </source>
</evidence>
<dbReference type="PANTHER" id="PTHR10283">
    <property type="entry name" value="SOLUTE CARRIER FAMILY 13 MEMBER"/>
    <property type="match status" value="1"/>
</dbReference>
<evidence type="ECO:0000256" key="3">
    <source>
        <dbReference type="ARBA" id="ARBA00022692"/>
    </source>
</evidence>
<keyword evidence="3 7" id="KW-0812">Transmembrane</keyword>
<feature type="compositionally biased region" description="Low complexity" evidence="6">
    <location>
        <begin position="8"/>
        <end position="23"/>
    </location>
</feature>
<evidence type="ECO:0000256" key="7">
    <source>
        <dbReference type="SAM" id="Phobius"/>
    </source>
</evidence>
<keyword evidence="2" id="KW-0813">Transport</keyword>
<dbReference type="AlphaFoldDB" id="A0A512DMT7"/>
<evidence type="ECO:0000256" key="5">
    <source>
        <dbReference type="ARBA" id="ARBA00023136"/>
    </source>
</evidence>
<organism evidence="8 9">
    <name type="scientific">Skermanella aerolata</name>
    <dbReference type="NCBI Taxonomy" id="393310"/>
    <lineage>
        <taxon>Bacteria</taxon>
        <taxon>Pseudomonadati</taxon>
        <taxon>Pseudomonadota</taxon>
        <taxon>Alphaproteobacteria</taxon>
        <taxon>Rhodospirillales</taxon>
        <taxon>Azospirillaceae</taxon>
        <taxon>Skermanella</taxon>
    </lineage>
</organism>
<evidence type="ECO:0000256" key="2">
    <source>
        <dbReference type="ARBA" id="ARBA00022448"/>
    </source>
</evidence>
<dbReference type="CDD" id="cd01115">
    <property type="entry name" value="SLC13_permease"/>
    <property type="match status" value="1"/>
</dbReference>
<feature type="transmembrane region" description="Helical" evidence="7">
    <location>
        <begin position="421"/>
        <end position="439"/>
    </location>
</feature>